<evidence type="ECO:0000313" key="2">
    <source>
        <dbReference type="EMBL" id="KHN94022.1"/>
    </source>
</evidence>
<dbReference type="RefSeq" id="XP_040675088.1">
    <property type="nucleotide sequence ID" value="XM_040826894.1"/>
</dbReference>
<reference evidence="2 3" key="1">
    <citation type="journal article" date="2014" name="Proc. Natl. Acad. Sci. U.S.A.">
        <title>Trajectory and genomic determinants of fungal-pathogen speciation and host adaptation.</title>
        <authorList>
            <person name="Hu X."/>
            <person name="Xiao G."/>
            <person name="Zheng P."/>
            <person name="Shang Y."/>
            <person name="Su Y."/>
            <person name="Zhang X."/>
            <person name="Liu X."/>
            <person name="Zhan S."/>
            <person name="St Leger R.J."/>
            <person name="Wang C."/>
        </authorList>
    </citation>
    <scope>NUCLEOTIDE SEQUENCE [LARGE SCALE GENOMIC DNA]</scope>
    <source>
        <strain evidence="2 3">ARSEF 1941</strain>
    </source>
</reference>
<evidence type="ECO:0000256" key="1">
    <source>
        <dbReference type="SAM" id="SignalP"/>
    </source>
</evidence>
<comment type="caution">
    <text evidence="2">The sequence shown here is derived from an EMBL/GenBank/DDBJ whole genome shotgun (WGS) entry which is preliminary data.</text>
</comment>
<dbReference type="SUPFAM" id="SSF56399">
    <property type="entry name" value="ADP-ribosylation"/>
    <property type="match status" value="1"/>
</dbReference>
<dbReference type="EMBL" id="AZHE01000043">
    <property type="protein sequence ID" value="KHN94022.1"/>
    <property type="molecule type" value="Genomic_DNA"/>
</dbReference>
<dbReference type="GeneID" id="63742551"/>
<name>A0A0B2WKL3_METAS</name>
<keyword evidence="1" id="KW-0732">Signal</keyword>
<dbReference type="Proteomes" id="UP000030816">
    <property type="component" value="Unassembled WGS sequence"/>
</dbReference>
<sequence>MRFGALLSLVGAAAAAVYPTASPREIANAPMPDDSPRGFLWRGDSRAPEVVFAEGFRPYRVHYLLDTSEVKWVSLTRRATTAISYANGHHGAVGASGDEGYVYVVSPEGISGRTAHYLPRIDKSNAWKYELAVEGEVPSETIVGAYFFQNLKGARPKLQRWIANPGYKYAAQSPFTPRGTSCWARSCSAVSHFVSTVCSSINCFKRRDC</sequence>
<evidence type="ECO:0000313" key="3">
    <source>
        <dbReference type="Proteomes" id="UP000030816"/>
    </source>
</evidence>
<dbReference type="HOGENOM" id="CLU_1315660_0_0_1"/>
<gene>
    <name evidence="2" type="ORF">MAM_08096</name>
</gene>
<feature type="signal peptide" evidence="1">
    <location>
        <begin position="1"/>
        <end position="15"/>
    </location>
</feature>
<dbReference type="OrthoDB" id="4868762at2759"/>
<protein>
    <submittedName>
        <fullName evidence="2">Uncharacterized protein</fullName>
    </submittedName>
</protein>
<proteinExistence type="predicted"/>
<feature type="chain" id="PRO_5012362010" evidence="1">
    <location>
        <begin position="16"/>
        <end position="209"/>
    </location>
</feature>
<keyword evidence="3" id="KW-1185">Reference proteome</keyword>
<dbReference type="AlphaFoldDB" id="A0A0B2WKL3"/>
<organism evidence="2 3">
    <name type="scientific">Metarhizium album (strain ARSEF 1941)</name>
    <dbReference type="NCBI Taxonomy" id="1081103"/>
    <lineage>
        <taxon>Eukaryota</taxon>
        <taxon>Fungi</taxon>
        <taxon>Dikarya</taxon>
        <taxon>Ascomycota</taxon>
        <taxon>Pezizomycotina</taxon>
        <taxon>Sordariomycetes</taxon>
        <taxon>Hypocreomycetidae</taxon>
        <taxon>Hypocreales</taxon>
        <taxon>Clavicipitaceae</taxon>
        <taxon>Metarhizium</taxon>
    </lineage>
</organism>
<accession>A0A0B2WKL3</accession>
<dbReference type="Gene3D" id="3.90.210.10">
    <property type="entry name" value="Heat-Labile Enterotoxin, subunit A"/>
    <property type="match status" value="1"/>
</dbReference>